<comment type="domain">
    <text evidence="12">Consists of two distinct domains, a catalytic core and a N-terminal extension that is involved in tRNA binding.</text>
</comment>
<evidence type="ECO:0000256" key="7">
    <source>
        <dbReference type="ARBA" id="ARBA00022840"/>
    </source>
</evidence>
<keyword evidence="5 12" id="KW-0436">Ligase</keyword>
<feature type="binding site" evidence="12">
    <location>
        <begin position="261"/>
        <end position="263"/>
    </location>
    <ligand>
        <name>ATP</name>
        <dbReference type="ChEBI" id="CHEBI:30616"/>
    </ligand>
</feature>
<keyword evidence="7 12" id="KW-0067">ATP-binding</keyword>
<dbReference type="InterPro" id="IPR010978">
    <property type="entry name" value="tRNA-bd_arm"/>
</dbReference>
<keyword evidence="4 12" id="KW-0963">Cytoplasm</keyword>
<dbReference type="NCBIfam" id="TIGR00414">
    <property type="entry name" value="serS"/>
    <property type="match status" value="1"/>
</dbReference>
<evidence type="ECO:0000256" key="9">
    <source>
        <dbReference type="ARBA" id="ARBA00023146"/>
    </source>
</evidence>
<dbReference type="InterPro" id="IPR006195">
    <property type="entry name" value="aa-tRNA-synth_II"/>
</dbReference>
<evidence type="ECO:0000256" key="12">
    <source>
        <dbReference type="HAMAP-Rule" id="MF_00176"/>
    </source>
</evidence>
<organism evidence="15 16">
    <name type="scientific">Ignatzschineria larvae DSM 13226</name>
    <dbReference type="NCBI Taxonomy" id="1111732"/>
    <lineage>
        <taxon>Bacteria</taxon>
        <taxon>Pseudomonadati</taxon>
        <taxon>Pseudomonadota</taxon>
        <taxon>Gammaproteobacteria</taxon>
        <taxon>Cardiobacteriales</taxon>
        <taxon>Ignatzschineriaceae</taxon>
        <taxon>Ignatzschineria</taxon>
    </lineage>
</organism>
<dbReference type="PRINTS" id="PR00981">
    <property type="entry name" value="TRNASYNTHSER"/>
</dbReference>
<comment type="similarity">
    <text evidence="3 12">Belongs to the class-II aminoacyl-tRNA synthetase family. Type-1 seryl-tRNA synthetase subfamily.</text>
</comment>
<dbReference type="RefSeq" id="WP_026878100.1">
    <property type="nucleotide sequence ID" value="NZ_AZOD01000001.1"/>
</dbReference>
<evidence type="ECO:0000259" key="14">
    <source>
        <dbReference type="PROSITE" id="PS50862"/>
    </source>
</evidence>
<keyword evidence="6 12" id="KW-0547">Nucleotide-binding</keyword>
<dbReference type="EC" id="6.1.1.11" evidence="12"/>
<feature type="binding site" evidence="12">
    <location>
        <begin position="230"/>
        <end position="232"/>
    </location>
    <ligand>
        <name>L-serine</name>
        <dbReference type="ChEBI" id="CHEBI:33384"/>
    </ligand>
</feature>
<dbReference type="GO" id="GO:0004828">
    <property type="term" value="F:serine-tRNA ligase activity"/>
    <property type="evidence" value="ECO:0007669"/>
    <property type="project" value="UniProtKB-EC"/>
</dbReference>
<proteinExistence type="inferred from homology"/>
<feature type="binding site" evidence="12">
    <location>
        <begin position="348"/>
        <end position="351"/>
    </location>
    <ligand>
        <name>ATP</name>
        <dbReference type="ChEBI" id="CHEBI:30616"/>
    </ligand>
</feature>
<dbReference type="PROSITE" id="PS50862">
    <property type="entry name" value="AA_TRNA_LIGASE_II"/>
    <property type="match status" value="1"/>
</dbReference>
<evidence type="ECO:0000256" key="1">
    <source>
        <dbReference type="ARBA" id="ARBA00004496"/>
    </source>
</evidence>
<dbReference type="InterPro" id="IPR033729">
    <property type="entry name" value="SerRS_core"/>
</dbReference>
<dbReference type="PANTHER" id="PTHR43697">
    <property type="entry name" value="SERYL-TRNA SYNTHETASE"/>
    <property type="match status" value="1"/>
</dbReference>
<evidence type="ECO:0000256" key="6">
    <source>
        <dbReference type="ARBA" id="ARBA00022741"/>
    </source>
</evidence>
<reference evidence="15 16" key="1">
    <citation type="submission" date="2024-03" db="EMBL/GenBank/DDBJ databases">
        <title>Complete Genome Sequence and Annotation of Ignatzschineria larvae DSM 13226.</title>
        <authorList>
            <person name="Cantrell E."/>
            <person name="Burcham Z.M."/>
        </authorList>
    </citation>
    <scope>NUCLEOTIDE SEQUENCE [LARGE SCALE GENOMIC DNA]</scope>
    <source>
        <strain evidence="15 16">DSM 13226</strain>
    </source>
</reference>
<dbReference type="PIRSF" id="PIRSF001529">
    <property type="entry name" value="Ser-tRNA-synth_IIa"/>
    <property type="match status" value="1"/>
</dbReference>
<evidence type="ECO:0000256" key="4">
    <source>
        <dbReference type="ARBA" id="ARBA00022490"/>
    </source>
</evidence>
<evidence type="ECO:0000256" key="11">
    <source>
        <dbReference type="ARBA" id="ARBA00048823"/>
    </source>
</evidence>
<evidence type="ECO:0000256" key="5">
    <source>
        <dbReference type="ARBA" id="ARBA00022598"/>
    </source>
</evidence>
<dbReference type="Pfam" id="PF00587">
    <property type="entry name" value="tRNA-synt_2b"/>
    <property type="match status" value="1"/>
</dbReference>
<comment type="subcellular location">
    <subcellularLocation>
        <location evidence="1 12">Cytoplasm</location>
    </subcellularLocation>
</comment>
<dbReference type="EMBL" id="CP150637">
    <property type="protein sequence ID" value="WZW88654.1"/>
    <property type="molecule type" value="Genomic_DNA"/>
</dbReference>
<dbReference type="HAMAP" id="MF_00176">
    <property type="entry name" value="Ser_tRNA_synth_type1"/>
    <property type="match status" value="1"/>
</dbReference>
<protein>
    <recommendedName>
        <fullName evidence="12">Serine--tRNA ligase</fullName>
        <ecNumber evidence="12">6.1.1.11</ecNumber>
    </recommendedName>
    <alternativeName>
        <fullName evidence="12">Seryl-tRNA synthetase</fullName>
        <shortName evidence="12">SerRS</shortName>
    </alternativeName>
    <alternativeName>
        <fullName evidence="12">Seryl-tRNA(Ser/Sec) synthetase</fullName>
    </alternativeName>
</protein>
<dbReference type="Pfam" id="PF02403">
    <property type="entry name" value="Seryl_tRNA_N"/>
    <property type="match status" value="1"/>
</dbReference>
<keyword evidence="8 12" id="KW-0648">Protein biosynthesis</keyword>
<dbReference type="SUPFAM" id="SSF55681">
    <property type="entry name" value="Class II aaRS and biotin synthetases"/>
    <property type="match status" value="1"/>
</dbReference>
<dbReference type="InterPro" id="IPR002314">
    <property type="entry name" value="aa-tRNA-synt_IIb"/>
</dbReference>
<dbReference type="Gene3D" id="1.10.287.40">
    <property type="entry name" value="Serine-tRNA synthetase, tRNA binding domain"/>
    <property type="match status" value="1"/>
</dbReference>
<evidence type="ECO:0000256" key="8">
    <source>
        <dbReference type="ARBA" id="ARBA00022917"/>
    </source>
</evidence>
<keyword evidence="9 12" id="KW-0030">Aminoacyl-tRNA synthetase</keyword>
<keyword evidence="13" id="KW-0175">Coiled coil</keyword>
<evidence type="ECO:0000313" key="16">
    <source>
        <dbReference type="Proteomes" id="UP001449178"/>
    </source>
</evidence>
<comment type="caution">
    <text evidence="12">Lacks conserved residue(s) required for the propagation of feature annotation.</text>
</comment>
<feature type="binding site" evidence="12">
    <location>
        <position position="384"/>
    </location>
    <ligand>
        <name>L-serine</name>
        <dbReference type="ChEBI" id="CHEBI:33384"/>
    </ligand>
</feature>
<comment type="catalytic activity">
    <reaction evidence="11 12">
        <text>tRNA(Ser) + L-serine + ATP = L-seryl-tRNA(Ser) + AMP + diphosphate + H(+)</text>
        <dbReference type="Rhea" id="RHEA:12292"/>
        <dbReference type="Rhea" id="RHEA-COMP:9669"/>
        <dbReference type="Rhea" id="RHEA-COMP:9703"/>
        <dbReference type="ChEBI" id="CHEBI:15378"/>
        <dbReference type="ChEBI" id="CHEBI:30616"/>
        <dbReference type="ChEBI" id="CHEBI:33019"/>
        <dbReference type="ChEBI" id="CHEBI:33384"/>
        <dbReference type="ChEBI" id="CHEBI:78442"/>
        <dbReference type="ChEBI" id="CHEBI:78533"/>
        <dbReference type="ChEBI" id="CHEBI:456215"/>
        <dbReference type="EC" id="6.1.1.11"/>
    </reaction>
</comment>
<evidence type="ECO:0000256" key="2">
    <source>
        <dbReference type="ARBA" id="ARBA00005045"/>
    </source>
</evidence>
<dbReference type="CDD" id="cd00770">
    <property type="entry name" value="SerRS_core"/>
    <property type="match status" value="1"/>
</dbReference>
<evidence type="ECO:0000256" key="10">
    <source>
        <dbReference type="ARBA" id="ARBA00047929"/>
    </source>
</evidence>
<dbReference type="InterPro" id="IPR015866">
    <property type="entry name" value="Ser-tRNA-synth_1_N"/>
</dbReference>
<dbReference type="Gene3D" id="3.30.930.10">
    <property type="entry name" value="Bira Bifunctional Protein, Domain 2"/>
    <property type="match status" value="1"/>
</dbReference>
<evidence type="ECO:0000256" key="13">
    <source>
        <dbReference type="SAM" id="Coils"/>
    </source>
</evidence>
<comment type="catalytic activity">
    <reaction evidence="10 12">
        <text>tRNA(Sec) + L-serine + ATP = L-seryl-tRNA(Sec) + AMP + diphosphate + H(+)</text>
        <dbReference type="Rhea" id="RHEA:42580"/>
        <dbReference type="Rhea" id="RHEA-COMP:9742"/>
        <dbReference type="Rhea" id="RHEA-COMP:10128"/>
        <dbReference type="ChEBI" id="CHEBI:15378"/>
        <dbReference type="ChEBI" id="CHEBI:30616"/>
        <dbReference type="ChEBI" id="CHEBI:33019"/>
        <dbReference type="ChEBI" id="CHEBI:33384"/>
        <dbReference type="ChEBI" id="CHEBI:78442"/>
        <dbReference type="ChEBI" id="CHEBI:78533"/>
        <dbReference type="ChEBI" id="CHEBI:456215"/>
        <dbReference type="EC" id="6.1.1.11"/>
    </reaction>
</comment>
<evidence type="ECO:0000256" key="3">
    <source>
        <dbReference type="ARBA" id="ARBA00010728"/>
    </source>
</evidence>
<sequence>MIDPRLLRQNLEDVVAALTKRGYQFDVARFNELEEQRRHLQTSLQELQNERNTTSKQIGIAKSKGEDVSEIMASVAQLGDKLAEVEQSLTQVTTALDAMLLDMPNMPHDDVPLGKNEDDNVEVKRWGTPKEFDFEPKDHVSIGEKLGMDFEAAAKISGSRFVILKSSMARLHRALAQFMLDTHTQEHGYMEVNVPVIVNQKSLYGTAQLPKFSEDLFKLEDERNFYLIPTAEVSLTNLAQDEILEEASLPLQVTAHSNCFRSEAGSYGRDTRGMIRQHQFEKVELVHFTKPEDSYNALERLVGHAETILEKLELPYRRVVLCTGDMGFSAAKTYDLEVWLPGQQKYREISSCSNCEDFQARRLKARFRNSETGKPELVHTLNGSGLAVGRTLVAVLENYQEADGRVRIPEVLKPYMGGAEYL</sequence>
<dbReference type="InterPro" id="IPR042103">
    <property type="entry name" value="SerRS_1_N_sf"/>
</dbReference>
<dbReference type="Proteomes" id="UP001449178">
    <property type="component" value="Chromosome"/>
</dbReference>
<name>A0ABZ3C2L2_9GAMM</name>
<comment type="subunit">
    <text evidence="12">Homodimer. The tRNA molecule binds across the dimer.</text>
</comment>
<evidence type="ECO:0000313" key="15">
    <source>
        <dbReference type="EMBL" id="WZW88654.1"/>
    </source>
</evidence>
<dbReference type="InterPro" id="IPR045864">
    <property type="entry name" value="aa-tRNA-synth_II/BPL/LPL"/>
</dbReference>
<gene>
    <name evidence="12 15" type="primary">serS</name>
    <name evidence="15" type="ORF">WMO13_04495</name>
</gene>
<dbReference type="PANTHER" id="PTHR43697:SF1">
    <property type="entry name" value="SERINE--TRNA LIGASE"/>
    <property type="match status" value="1"/>
</dbReference>
<comment type="pathway">
    <text evidence="2 12">Aminoacyl-tRNA biosynthesis; selenocysteinyl-tRNA(Sec) biosynthesis; L-seryl-tRNA(Sec) from L-serine and tRNA(Sec): step 1/1.</text>
</comment>
<keyword evidence="16" id="KW-1185">Reference proteome</keyword>
<feature type="binding site" evidence="12">
    <location>
        <position position="284"/>
    </location>
    <ligand>
        <name>L-serine</name>
        <dbReference type="ChEBI" id="CHEBI:33384"/>
    </ligand>
</feature>
<feature type="domain" description="Aminoacyl-transfer RNA synthetases class-II family profile" evidence="14">
    <location>
        <begin position="138"/>
        <end position="409"/>
    </location>
</feature>
<accession>A0ABZ3C2L2</accession>
<dbReference type="InterPro" id="IPR002317">
    <property type="entry name" value="Ser-tRNA-ligase_type_1"/>
</dbReference>
<dbReference type="SUPFAM" id="SSF46589">
    <property type="entry name" value="tRNA-binding arm"/>
    <property type="match status" value="1"/>
</dbReference>
<comment type="function">
    <text evidence="12">Catalyzes the attachment of serine to tRNA(Ser). Is also able to aminoacylate tRNA(Sec) with serine, to form the misacylated tRNA L-seryl-tRNA(Sec), which will be further converted into selenocysteinyl-tRNA(Sec).</text>
</comment>
<feature type="coiled-coil region" evidence="13">
    <location>
        <begin position="30"/>
        <end position="64"/>
    </location>
</feature>